<accession>A0A1Z4C4A6</accession>
<gene>
    <name evidence="1" type="ORF">CEK71_20990</name>
</gene>
<protein>
    <submittedName>
        <fullName evidence="1">Uncharacterized protein</fullName>
    </submittedName>
</protein>
<dbReference type="InterPro" id="IPR010982">
    <property type="entry name" value="Lambda_DNA-bd_dom_sf"/>
</dbReference>
<dbReference type="AlphaFoldDB" id="A0A1Z4C4A6"/>
<organism evidence="1 2">
    <name type="scientific">Methylovulum psychrotolerans</name>
    <dbReference type="NCBI Taxonomy" id="1704499"/>
    <lineage>
        <taxon>Bacteria</taxon>
        <taxon>Pseudomonadati</taxon>
        <taxon>Pseudomonadota</taxon>
        <taxon>Gammaproteobacteria</taxon>
        <taxon>Methylococcales</taxon>
        <taxon>Methylococcaceae</taxon>
        <taxon>Methylovulum</taxon>
    </lineage>
</organism>
<dbReference type="Proteomes" id="UP000197019">
    <property type="component" value="Chromosome"/>
</dbReference>
<dbReference type="RefSeq" id="WP_088621210.1">
    <property type="nucleotide sequence ID" value="NZ_CP022129.1"/>
</dbReference>
<dbReference type="EMBL" id="CP022129">
    <property type="protein sequence ID" value="ASF48340.1"/>
    <property type="molecule type" value="Genomic_DNA"/>
</dbReference>
<dbReference type="OrthoDB" id="6261728at2"/>
<dbReference type="KEGG" id="mpsy:CEK71_20990"/>
<sequence length="144" mass="17092">MRRGTQVNPNWTFKDWRLEAGYTIKECAALFDVKEKTVKDWDTDKRKPPRAVFLCLQIFSGRLDFLGKPWRGFRIMPDHLQADNGQHIWHYEIYALPYIYQVAELNRSKICMTMKRRVENGEKTAPLTIGENDNVVIFRKRNDN</sequence>
<keyword evidence="2" id="KW-1185">Reference proteome</keyword>
<evidence type="ECO:0000313" key="1">
    <source>
        <dbReference type="EMBL" id="ASF48340.1"/>
    </source>
</evidence>
<dbReference type="SUPFAM" id="SSF47413">
    <property type="entry name" value="lambda repressor-like DNA-binding domains"/>
    <property type="match status" value="1"/>
</dbReference>
<name>A0A1Z4C4A6_9GAMM</name>
<reference evidence="1 2" key="1">
    <citation type="submission" date="2017-06" db="EMBL/GenBank/DDBJ databases">
        <title>Genome Sequencing of the methanotroph Methylovulum psychrotolerants str. HV10-M2 isolated from a high-altitude environment.</title>
        <authorList>
            <person name="Mateos-Rivera A."/>
        </authorList>
    </citation>
    <scope>NUCLEOTIDE SEQUENCE [LARGE SCALE GENOMIC DNA]</scope>
    <source>
        <strain evidence="1 2">HV10_M2</strain>
    </source>
</reference>
<dbReference type="Gene3D" id="1.10.260.40">
    <property type="entry name" value="lambda repressor-like DNA-binding domains"/>
    <property type="match status" value="1"/>
</dbReference>
<dbReference type="GO" id="GO:0003677">
    <property type="term" value="F:DNA binding"/>
    <property type="evidence" value="ECO:0007669"/>
    <property type="project" value="InterPro"/>
</dbReference>
<proteinExistence type="predicted"/>
<evidence type="ECO:0000313" key="2">
    <source>
        <dbReference type="Proteomes" id="UP000197019"/>
    </source>
</evidence>